<dbReference type="InterPro" id="IPR000421">
    <property type="entry name" value="FA58C"/>
</dbReference>
<evidence type="ECO:0000313" key="5">
    <source>
        <dbReference type="Proteomes" id="UP000696931"/>
    </source>
</evidence>
<feature type="region of interest" description="Disordered" evidence="1">
    <location>
        <begin position="1053"/>
        <end position="1077"/>
    </location>
</feature>
<dbReference type="Gene3D" id="1.50.10.10">
    <property type="match status" value="1"/>
</dbReference>
<name>A0A933S9Z3_UNCEI</name>
<protein>
    <submittedName>
        <fullName evidence="4">Discoidin domain-containing protein</fullName>
    </submittedName>
</protein>
<dbReference type="InterPro" id="IPR008928">
    <property type="entry name" value="6-hairpin_glycosidase_sf"/>
</dbReference>
<sequence length="1077" mass="117730">MFLLAPLFGVALAATAASAAPAAPVRPARPVVVDAFESTAPWKAQPADGVSLALATDAGADGRAMRLDFDFHGGGGYAVAHRAVSLDLSGNWRFTFRMRGACPPNNLEFKLVDASGENVWWVNRRDVEFSKDWTTVTIKKRHVSFAWGPQGGGEPAHVAALEFAVTAGKGGKGSVWLDDLRLEPLPAPEATPRPIVTKSSSGNGGAALDGDPASAWTPAPNDREPLLTLDFGGAREFGGLQLAWAPGRHAADYAVELSADGKAWREGYRVRGGNGGDDFLPMPESEARFARLRVTRAAGEAGVALAECAVQPLEWSATRDRFLAAIAARAPRGRYPRAMLGEMIYWTVVGIDGDSDDGLIDEYGRIELGKGRLAVEPFVRDRGRTLTWNDVTVTQALREGQLPVPVVEWTAGDLRMSVTAFGAGTPGHAALFARYRLRNAGTEARRDTLFLALRPYQVNPPSQFLNTPGGFTPVRELAWNERTVLVNGEYGVASLTAPLDFGAVSFAQGDISDFLAEGRLPRAARMTDPEGLASGAIAYAVNLPAGGEAEVNVYFPLHDPPAEPGLPPDSAKVSRYVGELQRAAESRWKARLDRVTIELPDSDAVHALKAQLAWVLVNRDGPAIQPGTRSYARSWIRDGSLTSSALLRLGETEAVRDFLRWFAPYQYANGKVPCCVDRRGADPVPEHDSHGELIYLVTEYYRYTGDRAFADSLWPHVRAAAGYLDTLRAQRRTPEWRTQAEGKFFGLLPPSISHEGYSAKPMHSYWDDFWALRGYKDAADLAAVLGKDERAALERSRDEFEGDLVASIGAAMRDHGIDYVPGCADLGDFDPTSTSIGLTPGDAAGVLPRGALERTYEKYWAFFTARRDGRESWDAYTPYEWRNVGAMVRLGWRDRAHEALQWFLGNRRPRGFQHWAEVVWRDERAPRFIGDMPHTWCGTDYVRSVLDMLAYEREADSSLVIGAGVTEGWLDAGVVVRGLHTRWGTVSFTLRRQQGPGGAPRMFATIESQDMRVPRGGIVLDLPATWARSLQVDGERRAPAADGTVVLRSLPADVSWWPEPPPAPRAPAKRSTGAKRR</sequence>
<dbReference type="Proteomes" id="UP000696931">
    <property type="component" value="Unassembled WGS sequence"/>
</dbReference>
<evidence type="ECO:0000259" key="3">
    <source>
        <dbReference type="PROSITE" id="PS50022"/>
    </source>
</evidence>
<keyword evidence="2" id="KW-0732">Signal</keyword>
<evidence type="ECO:0000256" key="1">
    <source>
        <dbReference type="SAM" id="MobiDB-lite"/>
    </source>
</evidence>
<feature type="region of interest" description="Disordered" evidence="1">
    <location>
        <begin position="187"/>
        <end position="207"/>
    </location>
</feature>
<accession>A0A933S9Z3</accession>
<dbReference type="EMBL" id="JACRIW010000032">
    <property type="protein sequence ID" value="MBI5168692.1"/>
    <property type="molecule type" value="Genomic_DNA"/>
</dbReference>
<dbReference type="PROSITE" id="PS50022">
    <property type="entry name" value="FA58C_3"/>
    <property type="match status" value="1"/>
</dbReference>
<reference evidence="4" key="1">
    <citation type="submission" date="2020-07" db="EMBL/GenBank/DDBJ databases">
        <title>Huge and variable diversity of episymbiotic CPR bacteria and DPANN archaea in groundwater ecosystems.</title>
        <authorList>
            <person name="He C.Y."/>
            <person name="Keren R."/>
            <person name="Whittaker M."/>
            <person name="Farag I.F."/>
            <person name="Doudna J."/>
            <person name="Cate J.H.D."/>
            <person name="Banfield J.F."/>
        </authorList>
    </citation>
    <scope>NUCLEOTIDE SEQUENCE</scope>
    <source>
        <strain evidence="4">NC_groundwater_1813_Pr3_B-0.1um_71_17</strain>
    </source>
</reference>
<dbReference type="GO" id="GO:0005975">
    <property type="term" value="P:carbohydrate metabolic process"/>
    <property type="evidence" value="ECO:0007669"/>
    <property type="project" value="InterPro"/>
</dbReference>
<feature type="domain" description="F5/8 type C" evidence="3">
    <location>
        <begin position="170"/>
        <end position="313"/>
    </location>
</feature>
<evidence type="ECO:0000313" key="4">
    <source>
        <dbReference type="EMBL" id="MBI5168692.1"/>
    </source>
</evidence>
<gene>
    <name evidence="4" type="ORF">HZA61_04305</name>
</gene>
<evidence type="ECO:0000256" key="2">
    <source>
        <dbReference type="SAM" id="SignalP"/>
    </source>
</evidence>
<comment type="caution">
    <text evidence="4">The sequence shown here is derived from an EMBL/GenBank/DDBJ whole genome shotgun (WGS) entry which is preliminary data.</text>
</comment>
<dbReference type="InterPro" id="IPR008979">
    <property type="entry name" value="Galactose-bd-like_sf"/>
</dbReference>
<feature type="signal peptide" evidence="2">
    <location>
        <begin position="1"/>
        <end position="19"/>
    </location>
</feature>
<dbReference type="Pfam" id="PF00754">
    <property type="entry name" value="F5_F8_type_C"/>
    <property type="match status" value="1"/>
</dbReference>
<organism evidence="4 5">
    <name type="scientific">Eiseniibacteriota bacterium</name>
    <dbReference type="NCBI Taxonomy" id="2212470"/>
    <lineage>
        <taxon>Bacteria</taxon>
        <taxon>Candidatus Eiseniibacteriota</taxon>
    </lineage>
</organism>
<dbReference type="SUPFAM" id="SSF49785">
    <property type="entry name" value="Galactose-binding domain-like"/>
    <property type="match status" value="2"/>
</dbReference>
<proteinExistence type="predicted"/>
<feature type="chain" id="PRO_5037160254" evidence="2">
    <location>
        <begin position="20"/>
        <end position="1077"/>
    </location>
</feature>
<dbReference type="SUPFAM" id="SSF48208">
    <property type="entry name" value="Six-hairpin glycosidases"/>
    <property type="match status" value="1"/>
</dbReference>
<dbReference type="InterPro" id="IPR012341">
    <property type="entry name" value="6hp_glycosidase-like_sf"/>
</dbReference>
<dbReference type="AlphaFoldDB" id="A0A933S9Z3"/>
<dbReference type="Gene3D" id="2.60.120.260">
    <property type="entry name" value="Galactose-binding domain-like"/>
    <property type="match status" value="2"/>
</dbReference>